<dbReference type="Gene3D" id="1.20.1280.50">
    <property type="match status" value="1"/>
</dbReference>
<dbReference type="Gene3D" id="3.80.10.10">
    <property type="entry name" value="Ribonuclease Inhibitor"/>
    <property type="match status" value="1"/>
</dbReference>
<dbReference type="SUPFAM" id="SSF81383">
    <property type="entry name" value="F-box domain"/>
    <property type="match status" value="1"/>
</dbReference>
<comment type="caution">
    <text evidence="2">The sequence shown here is derived from an EMBL/GenBank/DDBJ whole genome shotgun (WGS) entry which is preliminary data.</text>
</comment>
<dbReference type="SUPFAM" id="SSF52047">
    <property type="entry name" value="RNI-like"/>
    <property type="match status" value="1"/>
</dbReference>
<evidence type="ECO:0000313" key="3">
    <source>
        <dbReference type="Proteomes" id="UP000703661"/>
    </source>
</evidence>
<dbReference type="InterPro" id="IPR032675">
    <property type="entry name" value="LRR_dom_sf"/>
</dbReference>
<gene>
    <name evidence="2" type="ORF">BGZ80_002542</name>
</gene>
<dbReference type="AlphaFoldDB" id="A0A9P6N161"/>
<evidence type="ECO:0000313" key="2">
    <source>
        <dbReference type="EMBL" id="KAG0021377.1"/>
    </source>
</evidence>
<reference evidence="2" key="1">
    <citation type="journal article" date="2020" name="Fungal Divers.">
        <title>Resolving the Mortierellaceae phylogeny through synthesis of multi-gene phylogenetics and phylogenomics.</title>
        <authorList>
            <person name="Vandepol N."/>
            <person name="Liber J."/>
            <person name="Desiro A."/>
            <person name="Na H."/>
            <person name="Kennedy M."/>
            <person name="Barry K."/>
            <person name="Grigoriev I.V."/>
            <person name="Miller A.N."/>
            <person name="O'Donnell K."/>
            <person name="Stajich J.E."/>
            <person name="Bonito G."/>
        </authorList>
    </citation>
    <scope>NUCLEOTIDE SEQUENCE</scope>
    <source>
        <strain evidence="2">NRRL 2769</strain>
    </source>
</reference>
<dbReference type="Proteomes" id="UP000703661">
    <property type="component" value="Unassembled WGS sequence"/>
</dbReference>
<organism evidence="2 3">
    <name type="scientific">Entomortierella chlamydospora</name>
    <dbReference type="NCBI Taxonomy" id="101097"/>
    <lineage>
        <taxon>Eukaryota</taxon>
        <taxon>Fungi</taxon>
        <taxon>Fungi incertae sedis</taxon>
        <taxon>Mucoromycota</taxon>
        <taxon>Mortierellomycotina</taxon>
        <taxon>Mortierellomycetes</taxon>
        <taxon>Mortierellales</taxon>
        <taxon>Mortierellaceae</taxon>
        <taxon>Entomortierella</taxon>
    </lineage>
</organism>
<evidence type="ECO:0000259" key="1">
    <source>
        <dbReference type="Pfam" id="PF12937"/>
    </source>
</evidence>
<dbReference type="InterPro" id="IPR001810">
    <property type="entry name" value="F-box_dom"/>
</dbReference>
<dbReference type="InterPro" id="IPR036047">
    <property type="entry name" value="F-box-like_dom_sf"/>
</dbReference>
<accession>A0A9P6N161</accession>
<sequence length="395" mass="46164">MLDIPELDDMICQRLERRQLAQCSRVNKQWHRIVTPYLWRDVSSIYGYYQRAAFRSMVLEDYHIQNLQSQDPNGNMNPSCRLPLLSKYSPLIRKIPSLDGLMEYLQPPNKSIRQPSQELENAQDNGLTVHDLYILSRCSSKLKKLTFRGVVTNVEDEGPEEDEEEEEREPIIRLKHKELILSRYREWDDSTEFWRWLWKRCGRVEILRVYDTGEAVESLADGILNNMPNLREIHLGRSDQYHMDLTDGDIATLLSSCLYGWRVVEIKHTANFREASKAALFKLFPTLEVLILGNDDLKNEDLVLLLSSAPKLQELVTLDDGYYRHRNPTSIRADLLIDLDPDKTNTLRTWPCEESLKVLKVVISGIGRADLEKQRRYEITKENSMIMLRIINWTA</sequence>
<protein>
    <recommendedName>
        <fullName evidence="1">F-box domain-containing protein</fullName>
    </recommendedName>
</protein>
<dbReference type="EMBL" id="JAAAID010000163">
    <property type="protein sequence ID" value="KAG0021377.1"/>
    <property type="molecule type" value="Genomic_DNA"/>
</dbReference>
<proteinExistence type="predicted"/>
<feature type="domain" description="F-box" evidence="1">
    <location>
        <begin position="10"/>
        <end position="42"/>
    </location>
</feature>
<dbReference type="Pfam" id="PF12937">
    <property type="entry name" value="F-box-like"/>
    <property type="match status" value="1"/>
</dbReference>
<name>A0A9P6N161_9FUNG</name>
<keyword evidence="3" id="KW-1185">Reference proteome</keyword>